<evidence type="ECO:0000256" key="4">
    <source>
        <dbReference type="ARBA" id="ARBA00048391"/>
    </source>
</evidence>
<dbReference type="PANTHER" id="PTHR18895:SF74">
    <property type="entry name" value="MTRF1L RELEASE FACTOR GLUTAMINE METHYLTRANSFERASE"/>
    <property type="match status" value="1"/>
</dbReference>
<dbReference type="PANTHER" id="PTHR18895">
    <property type="entry name" value="HEMK METHYLTRANSFERASE"/>
    <property type="match status" value="1"/>
</dbReference>
<sequence>MKRKDIQNIFHQELDVIYNKNEVDSFFFILLESFHNITRIKLAMNPELMIDTNERLFNALERLKSQEPIQYIIGDTEFFGLTFKVNQHVLIPRPETEELVDWILTSHPTPNPDSYRDQHLTILDVGTGSGCIAVSLAKNLKKAKVYALDVSKEALNVARQNAELNQVEITFIEADILKTEDGRWKTDRVSDVKFDVIVSNPPYVREQEKGQMKPNILNSEPHVALFVTDDNPLQFYKAIITFAVNNLKDNGLLFFEINEYLGNDMIQLLKDHHFTNIELKQDVFKKDRMIKGQIGQ</sequence>
<dbReference type="OrthoDB" id="9800643at2"/>
<keyword evidence="1 5" id="KW-0489">Methyltransferase</keyword>
<dbReference type="SUPFAM" id="SSF53335">
    <property type="entry name" value="S-adenosyl-L-methionine-dependent methyltransferases"/>
    <property type="match status" value="1"/>
</dbReference>
<comment type="caution">
    <text evidence="5">Lacks conserved residue(s) required for the propagation of feature annotation.</text>
</comment>
<dbReference type="NCBIfam" id="TIGR00536">
    <property type="entry name" value="hemK_fam"/>
    <property type="match status" value="1"/>
</dbReference>
<keyword evidence="2 5" id="KW-0808">Transferase</keyword>
<feature type="binding site" evidence="5">
    <location>
        <position position="149"/>
    </location>
    <ligand>
        <name>S-adenosyl-L-methionine</name>
        <dbReference type="ChEBI" id="CHEBI:59789"/>
    </ligand>
</feature>
<dbReference type="AlphaFoldDB" id="A0A2N3HIQ8"/>
<protein>
    <recommendedName>
        <fullName evidence="5">Release factor glutamine methyltransferase</fullName>
        <shortName evidence="5">RF MTase</shortName>
        <ecNumber evidence="5">2.1.1.297</ecNumber>
    </recommendedName>
    <alternativeName>
        <fullName evidence="5">N5-glutamine methyltransferase PrmC</fullName>
    </alternativeName>
    <alternativeName>
        <fullName evidence="5">Protein-(glutamine-N5) MTase PrmC</fullName>
    </alternativeName>
    <alternativeName>
        <fullName evidence="5">Protein-glutamine N-methyltransferase PrmC</fullName>
    </alternativeName>
</protein>
<feature type="binding site" evidence="5">
    <location>
        <begin position="126"/>
        <end position="130"/>
    </location>
    <ligand>
        <name>S-adenosyl-L-methionine</name>
        <dbReference type="ChEBI" id="CHEBI:59789"/>
    </ligand>
</feature>
<evidence type="ECO:0000313" key="8">
    <source>
        <dbReference type="EMBL" id="PKQ44859.1"/>
    </source>
</evidence>
<feature type="domain" description="Release factor glutamine methyltransferase N-terminal" evidence="7">
    <location>
        <begin position="29"/>
        <end position="74"/>
    </location>
</feature>
<dbReference type="InterPro" id="IPR007848">
    <property type="entry name" value="Small_mtfrase_dom"/>
</dbReference>
<proteinExistence type="inferred from homology"/>
<dbReference type="Gene3D" id="3.40.50.150">
    <property type="entry name" value="Vaccinia Virus protein VP39"/>
    <property type="match status" value="1"/>
</dbReference>
<evidence type="ECO:0000259" key="7">
    <source>
        <dbReference type="Pfam" id="PF17827"/>
    </source>
</evidence>
<comment type="caution">
    <text evidence="8">The sequence shown here is derived from an EMBL/GenBank/DDBJ whole genome shotgun (WGS) entry which is preliminary data.</text>
</comment>
<dbReference type="EC" id="2.1.1.297" evidence="5"/>
<evidence type="ECO:0000256" key="2">
    <source>
        <dbReference type="ARBA" id="ARBA00022679"/>
    </source>
</evidence>
<comment type="function">
    <text evidence="5">Methylates the class 1 translation termination release factors RF1/PrfA and RF2/PrfB on the glutamine residue of the universally conserved GGQ motif.</text>
</comment>
<keyword evidence="9" id="KW-1185">Reference proteome</keyword>
<feature type="domain" description="Methyltransferase small" evidence="6">
    <location>
        <begin position="121"/>
        <end position="209"/>
    </location>
</feature>
<dbReference type="CDD" id="cd02440">
    <property type="entry name" value="AdoMet_MTases"/>
    <property type="match status" value="1"/>
</dbReference>
<dbReference type="NCBIfam" id="TIGR03534">
    <property type="entry name" value="RF_mod_PrmC"/>
    <property type="match status" value="1"/>
</dbReference>
<comment type="similarity">
    <text evidence="5">Belongs to the protein N5-glutamine methyltransferase family. PrmC subfamily.</text>
</comment>
<dbReference type="Pfam" id="PF05175">
    <property type="entry name" value="MTS"/>
    <property type="match status" value="1"/>
</dbReference>
<dbReference type="InterPro" id="IPR002052">
    <property type="entry name" value="DNA_methylase_N6_adenine_CS"/>
</dbReference>
<dbReference type="PROSITE" id="PS00092">
    <property type="entry name" value="N6_MTASE"/>
    <property type="match status" value="1"/>
</dbReference>
<comment type="catalytic activity">
    <reaction evidence="4 5">
        <text>L-glutaminyl-[peptide chain release factor] + S-adenosyl-L-methionine = N(5)-methyl-L-glutaminyl-[peptide chain release factor] + S-adenosyl-L-homocysteine + H(+)</text>
        <dbReference type="Rhea" id="RHEA:42896"/>
        <dbReference type="Rhea" id="RHEA-COMP:10271"/>
        <dbReference type="Rhea" id="RHEA-COMP:10272"/>
        <dbReference type="ChEBI" id="CHEBI:15378"/>
        <dbReference type="ChEBI" id="CHEBI:30011"/>
        <dbReference type="ChEBI" id="CHEBI:57856"/>
        <dbReference type="ChEBI" id="CHEBI:59789"/>
        <dbReference type="ChEBI" id="CHEBI:61891"/>
        <dbReference type="EC" id="2.1.1.297"/>
    </reaction>
</comment>
<reference evidence="8 9" key="1">
    <citation type="submission" date="2017-12" db="EMBL/GenBank/DDBJ databases">
        <title>Confluentibacter flavum sp. nov., isolated from the saline lake.</title>
        <authorList>
            <person name="Yu L."/>
        </authorList>
    </citation>
    <scope>NUCLEOTIDE SEQUENCE [LARGE SCALE GENOMIC DNA]</scope>
    <source>
        <strain evidence="8 9">3B</strain>
    </source>
</reference>
<evidence type="ECO:0000256" key="1">
    <source>
        <dbReference type="ARBA" id="ARBA00022603"/>
    </source>
</evidence>
<dbReference type="InterPro" id="IPR050320">
    <property type="entry name" value="N5-glutamine_MTase"/>
</dbReference>
<name>A0A2N3HIQ8_9FLAO</name>
<dbReference type="RefSeq" id="WP_106659965.1">
    <property type="nucleotide sequence ID" value="NZ_PJEO01000040.1"/>
</dbReference>
<keyword evidence="3 5" id="KW-0949">S-adenosyl-L-methionine</keyword>
<dbReference type="InterPro" id="IPR019874">
    <property type="entry name" value="RF_methyltr_PrmC"/>
</dbReference>
<accession>A0A2N3HIQ8</accession>
<dbReference type="InterPro" id="IPR029063">
    <property type="entry name" value="SAM-dependent_MTases_sf"/>
</dbReference>
<dbReference type="Proteomes" id="UP000233435">
    <property type="component" value="Unassembled WGS sequence"/>
</dbReference>
<evidence type="ECO:0000259" key="6">
    <source>
        <dbReference type="Pfam" id="PF05175"/>
    </source>
</evidence>
<feature type="binding site" evidence="5">
    <location>
        <position position="200"/>
    </location>
    <ligand>
        <name>S-adenosyl-L-methionine</name>
        <dbReference type="ChEBI" id="CHEBI:59789"/>
    </ligand>
</feature>
<dbReference type="InterPro" id="IPR040758">
    <property type="entry name" value="PrmC_N"/>
</dbReference>
<evidence type="ECO:0000313" key="9">
    <source>
        <dbReference type="Proteomes" id="UP000233435"/>
    </source>
</evidence>
<gene>
    <name evidence="5 8" type="primary">prmC</name>
    <name evidence="8" type="ORF">CSW08_11135</name>
</gene>
<dbReference type="GO" id="GO:0003676">
    <property type="term" value="F:nucleic acid binding"/>
    <property type="evidence" value="ECO:0007669"/>
    <property type="project" value="InterPro"/>
</dbReference>
<dbReference type="Gene3D" id="1.10.8.10">
    <property type="entry name" value="DNA helicase RuvA subunit, C-terminal domain"/>
    <property type="match status" value="1"/>
</dbReference>
<dbReference type="HAMAP" id="MF_02126">
    <property type="entry name" value="RF_methyltr_PrmC"/>
    <property type="match status" value="1"/>
</dbReference>
<feature type="binding site" evidence="5">
    <location>
        <begin position="200"/>
        <end position="203"/>
    </location>
    <ligand>
        <name>substrate</name>
    </ligand>
</feature>
<evidence type="ECO:0000256" key="5">
    <source>
        <dbReference type="HAMAP-Rule" id="MF_02126"/>
    </source>
</evidence>
<organism evidence="8 9">
    <name type="scientific">Confluentibacter flavum</name>
    <dbReference type="NCBI Taxonomy" id="1909700"/>
    <lineage>
        <taxon>Bacteria</taxon>
        <taxon>Pseudomonadati</taxon>
        <taxon>Bacteroidota</taxon>
        <taxon>Flavobacteriia</taxon>
        <taxon>Flavobacteriales</taxon>
        <taxon>Flavobacteriaceae</taxon>
        <taxon>Confluentibacter</taxon>
    </lineage>
</organism>
<dbReference type="GO" id="GO:0032259">
    <property type="term" value="P:methylation"/>
    <property type="evidence" value="ECO:0007669"/>
    <property type="project" value="UniProtKB-KW"/>
</dbReference>
<dbReference type="Pfam" id="PF17827">
    <property type="entry name" value="PrmC_N"/>
    <property type="match status" value="1"/>
</dbReference>
<dbReference type="EMBL" id="PJEO01000040">
    <property type="protein sequence ID" value="PKQ44859.1"/>
    <property type="molecule type" value="Genomic_DNA"/>
</dbReference>
<dbReference type="GO" id="GO:0102559">
    <property type="term" value="F:peptide chain release factor N(5)-glutamine methyltransferase activity"/>
    <property type="evidence" value="ECO:0007669"/>
    <property type="project" value="UniProtKB-EC"/>
</dbReference>
<dbReference type="PRINTS" id="PR00507">
    <property type="entry name" value="N12N6MTFRASE"/>
</dbReference>
<dbReference type="InterPro" id="IPR004556">
    <property type="entry name" value="HemK-like"/>
</dbReference>
<evidence type="ECO:0000256" key="3">
    <source>
        <dbReference type="ARBA" id="ARBA00022691"/>
    </source>
</evidence>